<dbReference type="Pfam" id="PF09380">
    <property type="entry name" value="FERM_C"/>
    <property type="match status" value="1"/>
</dbReference>
<dbReference type="InterPro" id="IPR029071">
    <property type="entry name" value="Ubiquitin-like_domsf"/>
</dbReference>
<dbReference type="InterPro" id="IPR000299">
    <property type="entry name" value="FERM_domain"/>
</dbReference>
<dbReference type="PANTHER" id="PTHR23281">
    <property type="entry name" value="MERLIN/MOESIN/EZRIN/RADIXIN"/>
    <property type="match status" value="1"/>
</dbReference>
<dbReference type="SUPFAM" id="SSF50729">
    <property type="entry name" value="PH domain-like"/>
    <property type="match status" value="1"/>
</dbReference>
<dbReference type="Gene3D" id="1.20.80.10">
    <property type="match status" value="1"/>
</dbReference>
<keyword evidence="3" id="KW-0472">Membrane</keyword>
<feature type="region of interest" description="Disordered" evidence="5">
    <location>
        <begin position="448"/>
        <end position="476"/>
    </location>
</feature>
<gene>
    <name evidence="7" type="ORF">DGYR_LOCUS10286</name>
</gene>
<name>A0A7I8W3N4_9ANNE</name>
<evidence type="ECO:0000256" key="1">
    <source>
        <dbReference type="ARBA" id="ARBA00004202"/>
    </source>
</evidence>
<dbReference type="Gene3D" id="2.30.29.30">
    <property type="entry name" value="Pleckstrin-homology domain (PH domain)/Phosphotyrosine-binding domain (PTB)"/>
    <property type="match status" value="1"/>
</dbReference>
<dbReference type="InterPro" id="IPR011993">
    <property type="entry name" value="PH-like_dom_sf"/>
</dbReference>
<dbReference type="SUPFAM" id="SSF47031">
    <property type="entry name" value="Second domain of FERM"/>
    <property type="match status" value="1"/>
</dbReference>
<dbReference type="SUPFAM" id="SSF54236">
    <property type="entry name" value="Ubiquitin-like"/>
    <property type="match status" value="1"/>
</dbReference>
<evidence type="ECO:0000256" key="2">
    <source>
        <dbReference type="ARBA" id="ARBA00022475"/>
    </source>
</evidence>
<dbReference type="PROSITE" id="PS50057">
    <property type="entry name" value="FERM_3"/>
    <property type="match status" value="1"/>
</dbReference>
<proteinExistence type="predicted"/>
<dbReference type="SUPFAM" id="SSF48678">
    <property type="entry name" value="Moesin tail domain"/>
    <property type="match status" value="1"/>
</dbReference>
<organism evidence="7 8">
    <name type="scientific">Dimorphilus gyrociliatus</name>
    <dbReference type="NCBI Taxonomy" id="2664684"/>
    <lineage>
        <taxon>Eukaryota</taxon>
        <taxon>Metazoa</taxon>
        <taxon>Spiralia</taxon>
        <taxon>Lophotrochozoa</taxon>
        <taxon>Annelida</taxon>
        <taxon>Polychaeta</taxon>
        <taxon>Polychaeta incertae sedis</taxon>
        <taxon>Dinophilidae</taxon>
        <taxon>Dimorphilus</taxon>
    </lineage>
</organism>
<dbReference type="AlphaFoldDB" id="A0A7I8W3N4"/>
<dbReference type="PRINTS" id="PR00935">
    <property type="entry name" value="BAND41"/>
</dbReference>
<feature type="compositionally biased region" description="Basic and acidic residues" evidence="5">
    <location>
        <begin position="448"/>
        <end position="462"/>
    </location>
</feature>
<evidence type="ECO:0000313" key="8">
    <source>
        <dbReference type="Proteomes" id="UP000549394"/>
    </source>
</evidence>
<dbReference type="InterPro" id="IPR019748">
    <property type="entry name" value="FERM_central"/>
</dbReference>
<evidence type="ECO:0000256" key="4">
    <source>
        <dbReference type="SAM" id="Coils"/>
    </source>
</evidence>
<dbReference type="EMBL" id="CAJFCJ010000017">
    <property type="protein sequence ID" value="CAD5122480.1"/>
    <property type="molecule type" value="Genomic_DNA"/>
</dbReference>
<dbReference type="PROSITE" id="PS00661">
    <property type="entry name" value="FERM_2"/>
    <property type="match status" value="1"/>
</dbReference>
<accession>A0A7I8W3N4</accession>
<dbReference type="InterPro" id="IPR035963">
    <property type="entry name" value="FERM_2"/>
</dbReference>
<dbReference type="Proteomes" id="UP000549394">
    <property type="component" value="Unassembled WGS sequence"/>
</dbReference>
<dbReference type="InterPro" id="IPR014352">
    <property type="entry name" value="FERM/acyl-CoA-bd_prot_sf"/>
</dbReference>
<feature type="coiled-coil region" evidence="4">
    <location>
        <begin position="483"/>
        <end position="517"/>
    </location>
</feature>
<dbReference type="InterPro" id="IPR011174">
    <property type="entry name" value="ERM"/>
</dbReference>
<dbReference type="GO" id="GO:0005886">
    <property type="term" value="C:plasma membrane"/>
    <property type="evidence" value="ECO:0007669"/>
    <property type="project" value="UniProtKB-SubCell"/>
</dbReference>
<dbReference type="CDD" id="cd14473">
    <property type="entry name" value="FERM_B-lobe"/>
    <property type="match status" value="1"/>
</dbReference>
<dbReference type="InterPro" id="IPR000798">
    <property type="entry name" value="Ez/rad/moesin-like"/>
</dbReference>
<dbReference type="FunFam" id="3.10.20.90:FF:000013">
    <property type="entry name" value="radixin isoform X1"/>
    <property type="match status" value="1"/>
</dbReference>
<evidence type="ECO:0000313" key="7">
    <source>
        <dbReference type="EMBL" id="CAD5122480.1"/>
    </source>
</evidence>
<dbReference type="SMART" id="SM00295">
    <property type="entry name" value="B41"/>
    <property type="match status" value="1"/>
</dbReference>
<keyword evidence="4" id="KW-0175">Coiled coil</keyword>
<dbReference type="PIRSF" id="PIRSF002305">
    <property type="entry name" value="ERM"/>
    <property type="match status" value="1"/>
</dbReference>
<dbReference type="Gene3D" id="1.20.5.450">
    <property type="match status" value="1"/>
</dbReference>
<dbReference type="InterPro" id="IPR008954">
    <property type="entry name" value="Moesin_tail_sf"/>
</dbReference>
<dbReference type="Pfam" id="PF09379">
    <property type="entry name" value="FERM_N"/>
    <property type="match status" value="1"/>
</dbReference>
<dbReference type="Gene3D" id="3.10.20.90">
    <property type="entry name" value="Phosphatidylinositol 3-kinase Catalytic Subunit, Chain A, domain 1"/>
    <property type="match status" value="1"/>
</dbReference>
<dbReference type="SMART" id="SM01196">
    <property type="entry name" value="FERM_C"/>
    <property type="match status" value="1"/>
</dbReference>
<keyword evidence="8" id="KW-1185">Reference proteome</keyword>
<evidence type="ECO:0000259" key="6">
    <source>
        <dbReference type="PROSITE" id="PS50057"/>
    </source>
</evidence>
<dbReference type="InterPro" id="IPR019747">
    <property type="entry name" value="FERM_CS"/>
</dbReference>
<dbReference type="Pfam" id="PF00373">
    <property type="entry name" value="FERM_M"/>
    <property type="match status" value="1"/>
</dbReference>
<feature type="coiled-coil region" evidence="4">
    <location>
        <begin position="327"/>
        <end position="396"/>
    </location>
</feature>
<evidence type="ECO:0000256" key="5">
    <source>
        <dbReference type="SAM" id="MobiDB-lite"/>
    </source>
</evidence>
<keyword evidence="2" id="KW-1003">Cell membrane</keyword>
<dbReference type="InterPro" id="IPR018980">
    <property type="entry name" value="FERM_PH-like_C"/>
</dbReference>
<dbReference type="OrthoDB" id="6018897at2759"/>
<sequence length="544" mass="64031">MTSKFKQKTIPVRVSTMDAELSFSISSKTTGQELFDLVCRTIGLRETWYFGLQYSDNKGFINWLCPKKKIVEQDLPQSFPVQLMFLVKFYPEKIEDLIQDITQHLFFLQVKQSIINMDIECSAEAAVLLASYAIQAHFGDFDRTVYKLGAVFAPEDLLPKRVLEQYNMTPAMWEERIVIYWRDHVGFPREDAELHYLKLAQDLEMYGINYFQIRDRKNIDHWLGVDAHGIHLYDIDKKLTPTYSFGWNSIQTVTISDKKFTVKFVEKIDDMKEYVFFTSKLKINNLIWELCKGNHELYDQRRKPESMEIQQMKTHANEEKARRLQQLEFDKKSRDRILEEKRDLEQKLTLLQQRLAQMEEEISTAYDALSRSEETVELLGDKNRQYEQEISLLNSKSKEALSLVEKIQQENILLRIKVANGERLAIGIFEECEQRGQLIEKLRQENDKLRKNSEAERQRRLQSDPSLLSPLPPFETPLTDNLTLEMEREREDYIQKSNNLKERLENLRSNIEVLKVEDSSLLGEEVDEIQSGTTMARVAFFEEL</sequence>
<reference evidence="7 8" key="1">
    <citation type="submission" date="2020-08" db="EMBL/GenBank/DDBJ databases">
        <authorList>
            <person name="Hejnol A."/>
        </authorList>
    </citation>
    <scope>NUCLEOTIDE SEQUENCE [LARGE SCALE GENOMIC DNA]</scope>
</reference>
<evidence type="ECO:0000256" key="3">
    <source>
        <dbReference type="ARBA" id="ARBA00023136"/>
    </source>
</evidence>
<dbReference type="GO" id="GO:0003779">
    <property type="term" value="F:actin binding"/>
    <property type="evidence" value="ECO:0007669"/>
    <property type="project" value="InterPro"/>
</dbReference>
<dbReference type="PRINTS" id="PR00661">
    <property type="entry name" value="ERMFAMILY"/>
</dbReference>
<comment type="caution">
    <text evidence="7">The sequence shown here is derived from an EMBL/GenBank/DDBJ whole genome shotgun (WGS) entry which is preliminary data.</text>
</comment>
<feature type="domain" description="FERM" evidence="6">
    <location>
        <begin position="10"/>
        <end position="302"/>
    </location>
</feature>
<dbReference type="InterPro" id="IPR019749">
    <property type="entry name" value="Band_41_domain"/>
</dbReference>
<comment type="subcellular location">
    <subcellularLocation>
        <location evidence="1">Cell membrane</location>
        <topology evidence="1">Peripheral membrane protein</topology>
    </subcellularLocation>
</comment>
<dbReference type="InterPro" id="IPR018979">
    <property type="entry name" value="FERM_N"/>
</dbReference>
<protein>
    <submittedName>
        <fullName evidence="7">DgyrCDS10904</fullName>
    </submittedName>
</protein>